<keyword evidence="5" id="KW-0862">Zinc</keyword>
<dbReference type="InterPro" id="IPR001650">
    <property type="entry name" value="Helicase_C-like"/>
</dbReference>
<dbReference type="GO" id="GO:0008094">
    <property type="term" value="F:ATP-dependent activity, acting on DNA"/>
    <property type="evidence" value="ECO:0007669"/>
    <property type="project" value="TreeGrafter"/>
</dbReference>
<dbReference type="STRING" id="5454.A0A163L0P9"/>
<dbReference type="GO" id="GO:0008270">
    <property type="term" value="F:zinc ion binding"/>
    <property type="evidence" value="ECO:0007669"/>
    <property type="project" value="UniProtKB-KW"/>
</dbReference>
<evidence type="ECO:0000256" key="2">
    <source>
        <dbReference type="ARBA" id="ARBA00022741"/>
    </source>
</evidence>
<keyword evidence="1" id="KW-0479">Metal-binding</keyword>
<dbReference type="InterPro" id="IPR050628">
    <property type="entry name" value="SNF2_RAD54_helicase_TF"/>
</dbReference>
<dbReference type="InterPro" id="IPR014001">
    <property type="entry name" value="Helicase_ATP-bd"/>
</dbReference>
<evidence type="ECO:0000256" key="4">
    <source>
        <dbReference type="ARBA" id="ARBA00022801"/>
    </source>
</evidence>
<sequence>MSLKHLLNDDDIEYYRASVSPQNWNDYGDFQSIEPQLWDPRFEEIPAPIAFTGDSVAQLSYGMNLDVDLEMYTSERDQSEQWTKDDILQVGSSTSYNSIIRAEYLCYGTICRAAVKLCGDMMELDKKLVSTATSPVTGHLQLALQKSETQFLVIFPDGQVLGEINAQLERAFTSIEEQCLQVDFEVFVPTRATREIMSRAMKGQDAVVRVQINVYGSGASADSVGQELSQNKVYLQRPDYIREGTTYENPHVLKFSDDCSTMKIPNVGTDELSSSNAASETFQQVITNVYSSLTRHENLKGLEGHERLRTSLLDHQKTALEFMSQREDGPVPSEYQLWKPVEREGQPCFRHSITGTVSRLDHTEIGGGILADEMGMGKTLSMLALIIRTLDAAHQFALETPLQIAQGSLLLKNRSRATLIVASSDLMINEWLQELTKHFGTAEDHMLKIIKYHGQKRIRSLDKLCDADLVLSSYHTISKDYTNARGLLNEVEWYRLVLDEAHIIRRQNTGLNRTVADLQARSRWCLTGTPIQNRLEDIGSLFAFLRINPLHSLSAFKKSIAVPFEEGGKRQKLAIDRFTQLFDSMCLRRTKDLLHLPDPESRIHKITLSPEERAQYEQTRRIMVRAVKNQVSVFDQKSTLGMFQIQLQLRILCNHGTWQQLFSWSRRKLYLLDEREAKEADVGSDGEATCSACRQTMPLFGLGSMFQRYEENCRHILCSECLEQSTQGVQDCLPTSCPLCTSLWNSSKHVQRARGQSQEDMYFRAEGKSSKVETLMRDVMKDISITKSIIFTCWTRTLDLIQLHLLREKLTPNNFKRIDGDCPTSKREKILEEFEKSPALHVLIMTTGTGAVGLNLAIANRVFIVEPQWNPSVENQAIARALRLGQTQAVLVTRYIVEKSVEQDMQKLQEEKLKKSNLVKSG</sequence>
<dbReference type="InterPro" id="IPR027417">
    <property type="entry name" value="P-loop_NTPase"/>
</dbReference>
<comment type="caution">
    <text evidence="11">The sequence shown here is derived from an EMBL/GenBank/DDBJ whole genome shotgun (WGS) entry which is preliminary data.</text>
</comment>
<dbReference type="CDD" id="cd18008">
    <property type="entry name" value="DEXDc_SHPRH-like"/>
    <property type="match status" value="1"/>
</dbReference>
<dbReference type="PROSITE" id="PS50089">
    <property type="entry name" value="ZF_RING_2"/>
    <property type="match status" value="1"/>
</dbReference>
<dbReference type="SMART" id="SM00490">
    <property type="entry name" value="HELICc"/>
    <property type="match status" value="1"/>
</dbReference>
<dbReference type="CDD" id="cd18793">
    <property type="entry name" value="SF2_C_SNF"/>
    <property type="match status" value="1"/>
</dbReference>
<dbReference type="Proteomes" id="UP000076837">
    <property type="component" value="Unassembled WGS sequence"/>
</dbReference>
<dbReference type="Gene3D" id="3.40.50.300">
    <property type="entry name" value="P-loop containing nucleotide triphosphate hydrolases"/>
    <property type="match status" value="1"/>
</dbReference>
<feature type="domain" description="RING-type" evidence="8">
    <location>
        <begin position="690"/>
        <end position="741"/>
    </location>
</feature>
<dbReference type="PROSITE" id="PS00518">
    <property type="entry name" value="ZF_RING_1"/>
    <property type="match status" value="1"/>
</dbReference>
<dbReference type="InterPro" id="IPR049730">
    <property type="entry name" value="SNF2/RAD54-like_C"/>
</dbReference>
<dbReference type="InterPro" id="IPR038718">
    <property type="entry name" value="SNF2-like_sf"/>
</dbReference>
<evidence type="ECO:0000259" key="8">
    <source>
        <dbReference type="PROSITE" id="PS50089"/>
    </source>
</evidence>
<proteinExistence type="predicted"/>
<feature type="domain" description="Helicase C-terminal" evidence="10">
    <location>
        <begin position="771"/>
        <end position="922"/>
    </location>
</feature>
<dbReference type="InterPro" id="IPR000330">
    <property type="entry name" value="SNF2_N"/>
</dbReference>
<dbReference type="EMBL" id="JYNV01000066">
    <property type="protein sequence ID" value="KZM27408.1"/>
    <property type="molecule type" value="Genomic_DNA"/>
</dbReference>
<dbReference type="PROSITE" id="PS51192">
    <property type="entry name" value="HELICASE_ATP_BIND_1"/>
    <property type="match status" value="1"/>
</dbReference>
<protein>
    <submittedName>
        <fullName evidence="11">ATP binding</fullName>
    </submittedName>
</protein>
<dbReference type="GO" id="GO:0005524">
    <property type="term" value="F:ATP binding"/>
    <property type="evidence" value="ECO:0007669"/>
    <property type="project" value="UniProtKB-KW"/>
</dbReference>
<dbReference type="PANTHER" id="PTHR45626">
    <property type="entry name" value="TRANSCRIPTION TERMINATION FACTOR 2-RELATED"/>
    <property type="match status" value="1"/>
</dbReference>
<dbReference type="Pfam" id="PF00176">
    <property type="entry name" value="SNF2-rel_dom"/>
    <property type="match status" value="1"/>
</dbReference>
<evidence type="ECO:0000313" key="11">
    <source>
        <dbReference type="EMBL" id="KZM27408.1"/>
    </source>
</evidence>
<dbReference type="PROSITE" id="PS51194">
    <property type="entry name" value="HELICASE_CTER"/>
    <property type="match status" value="1"/>
</dbReference>
<keyword evidence="3 7" id="KW-0863">Zinc-finger</keyword>
<dbReference type="GO" id="GO:0006281">
    <property type="term" value="P:DNA repair"/>
    <property type="evidence" value="ECO:0007669"/>
    <property type="project" value="TreeGrafter"/>
</dbReference>
<evidence type="ECO:0000313" key="12">
    <source>
        <dbReference type="Proteomes" id="UP000076837"/>
    </source>
</evidence>
<dbReference type="AlphaFoldDB" id="A0A163L0P9"/>
<dbReference type="InterPro" id="IPR001841">
    <property type="entry name" value="Znf_RING"/>
</dbReference>
<evidence type="ECO:0000256" key="7">
    <source>
        <dbReference type="PROSITE-ProRule" id="PRU00175"/>
    </source>
</evidence>
<evidence type="ECO:0000256" key="6">
    <source>
        <dbReference type="ARBA" id="ARBA00022840"/>
    </source>
</evidence>
<dbReference type="Pfam" id="PF00271">
    <property type="entry name" value="Helicase_C"/>
    <property type="match status" value="1"/>
</dbReference>
<feature type="domain" description="Helicase ATP-binding" evidence="9">
    <location>
        <begin position="359"/>
        <end position="548"/>
    </location>
</feature>
<dbReference type="GO" id="GO:0016787">
    <property type="term" value="F:hydrolase activity"/>
    <property type="evidence" value="ECO:0007669"/>
    <property type="project" value="UniProtKB-KW"/>
</dbReference>
<keyword evidence="4" id="KW-0378">Hydrolase</keyword>
<evidence type="ECO:0000259" key="9">
    <source>
        <dbReference type="PROSITE" id="PS51192"/>
    </source>
</evidence>
<name>A0A163L0P9_DIDRA</name>
<evidence type="ECO:0000259" key="10">
    <source>
        <dbReference type="PROSITE" id="PS51194"/>
    </source>
</evidence>
<dbReference type="SUPFAM" id="SSF52540">
    <property type="entry name" value="P-loop containing nucleoside triphosphate hydrolases"/>
    <property type="match status" value="2"/>
</dbReference>
<evidence type="ECO:0000256" key="3">
    <source>
        <dbReference type="ARBA" id="ARBA00022771"/>
    </source>
</evidence>
<dbReference type="PANTHER" id="PTHR45626:SF52">
    <property type="entry name" value="SINGLE-STRANDED DNA-DEPENDENT ATPASE (EUROFUNG)"/>
    <property type="match status" value="1"/>
</dbReference>
<dbReference type="InterPro" id="IPR017907">
    <property type="entry name" value="Znf_RING_CS"/>
</dbReference>
<dbReference type="Gene3D" id="3.40.50.10810">
    <property type="entry name" value="Tandem AAA-ATPase domain"/>
    <property type="match status" value="1"/>
</dbReference>
<evidence type="ECO:0000256" key="1">
    <source>
        <dbReference type="ARBA" id="ARBA00022723"/>
    </source>
</evidence>
<dbReference type="SMART" id="SM00487">
    <property type="entry name" value="DEXDc"/>
    <property type="match status" value="1"/>
</dbReference>
<organism evidence="11 12">
    <name type="scientific">Didymella rabiei</name>
    <name type="common">Chickpea ascochyta blight fungus</name>
    <name type="synonym">Mycosphaerella rabiei</name>
    <dbReference type="NCBI Taxonomy" id="5454"/>
    <lineage>
        <taxon>Eukaryota</taxon>
        <taxon>Fungi</taxon>
        <taxon>Dikarya</taxon>
        <taxon>Ascomycota</taxon>
        <taxon>Pezizomycotina</taxon>
        <taxon>Dothideomycetes</taxon>
        <taxon>Pleosporomycetidae</taxon>
        <taxon>Pleosporales</taxon>
        <taxon>Pleosporineae</taxon>
        <taxon>Didymellaceae</taxon>
        <taxon>Ascochyta</taxon>
    </lineage>
</organism>
<accession>A0A163L0P9</accession>
<reference evidence="11 12" key="1">
    <citation type="journal article" date="2016" name="Sci. Rep.">
        <title>Draft genome sequencing and secretome analysis of fungal phytopathogen Ascochyta rabiei provides insight into the necrotrophic effector repertoire.</title>
        <authorList>
            <person name="Verma S."/>
            <person name="Gazara R.K."/>
            <person name="Nizam S."/>
            <person name="Parween S."/>
            <person name="Chattopadhyay D."/>
            <person name="Verma P.K."/>
        </authorList>
    </citation>
    <scope>NUCLEOTIDE SEQUENCE [LARGE SCALE GENOMIC DNA]</scope>
    <source>
        <strain evidence="11 12">ArDII</strain>
    </source>
</reference>
<gene>
    <name evidence="11" type="ORF">ST47_g1451</name>
</gene>
<dbReference type="SUPFAM" id="SSF57850">
    <property type="entry name" value="RING/U-box"/>
    <property type="match status" value="1"/>
</dbReference>
<keyword evidence="6" id="KW-0067">ATP-binding</keyword>
<keyword evidence="2" id="KW-0547">Nucleotide-binding</keyword>
<dbReference type="GO" id="GO:0005634">
    <property type="term" value="C:nucleus"/>
    <property type="evidence" value="ECO:0007669"/>
    <property type="project" value="TreeGrafter"/>
</dbReference>
<keyword evidence="12" id="KW-1185">Reference proteome</keyword>
<evidence type="ECO:0000256" key="5">
    <source>
        <dbReference type="ARBA" id="ARBA00022833"/>
    </source>
</evidence>